<organism evidence="3 4">
    <name type="scientific">Coemansia erecta</name>
    <dbReference type="NCBI Taxonomy" id="147472"/>
    <lineage>
        <taxon>Eukaryota</taxon>
        <taxon>Fungi</taxon>
        <taxon>Fungi incertae sedis</taxon>
        <taxon>Zoopagomycota</taxon>
        <taxon>Kickxellomycotina</taxon>
        <taxon>Kickxellomycetes</taxon>
        <taxon>Kickxellales</taxon>
        <taxon>Kickxellaceae</taxon>
        <taxon>Coemansia</taxon>
    </lineage>
</organism>
<keyword evidence="4" id="KW-1185">Reference proteome</keyword>
<evidence type="ECO:0008006" key="5">
    <source>
        <dbReference type="Google" id="ProtNLM"/>
    </source>
</evidence>
<feature type="transmembrane region" description="Helical" evidence="2">
    <location>
        <begin position="1839"/>
        <end position="1859"/>
    </location>
</feature>
<evidence type="ECO:0000256" key="1">
    <source>
        <dbReference type="SAM" id="MobiDB-lite"/>
    </source>
</evidence>
<dbReference type="InterPro" id="IPR051213">
    <property type="entry name" value="START_lipid_transfer"/>
</dbReference>
<sequence>MNTDMDLSQLRQRQVGALSRALGHFVALKSSSEGWQSVDGPNPAALPGSDIDVHTSRKTLKPSLEVYRLTAAIPLDTETTRDTQGPFSSYLSELRDWQAVLECPGIRSRWNYFLESCTSLEMLDSTTSITHAKMRKPVAGCTKEFAHGRDLLMVETSLVDPTTAVYVAASLPTTEDDPAYMRENAGTKRARSEIWAWCVEIVTPMAPDPVLLRRSPGAARQRAKKPAVCVQVTCFLHLELGSWRSYDHEACRAAANLIPALVAHLRLHGAPPRLARIGPAISIDRRDWQKPSGLDDRPIWEIACSLTDQQGSTGTASSAQEQPIVARILAMPAATGDTDTALSSYLSSSLERKQGESAAALGTHGGGIVRDGEAVSLAATRAWVGNGIIEFVVDASRWMAEGHVVEISALVDGLVGTRLREAIFRAQEAAPELFTAKQREAINSAQTEGELCALLVRCLSIASLKGNRRRYLVRVVVPPPALAIGADDGEVDDGASLEEPILANDRVRGVRITVRRSDSDEHALFDSPAAAPGTLLVNRQPAEIVPFSLDPTEHRPAAPAIASPPRLATPVARRDRPASVHNPPKQRSASVRSSRLQTPVDLPLLTVSDSNTVAAAPVALSEDEPLDVPLSRLRRIQQLSAEAWTGIGTTDGCVLARNDPTVEKTGGHYVVRLEATVEGWTVFDVLGAILQTPRTGLWDTLETISYDGPTTATIQCSTKGTWATQARSARVCRTWVTDGRRRVEIAESTVEGSTKDGAVNADVRLAAWVLETATVDGDLSKDGRARSASVATMMTDMAADVEAATQRKRQHAVRITRYLEYNPGGWLDSADTSVGAAIRKLGAATLAKDAVLDDTRIVRSTLETTGPSPSLVWARNVHVVECASIENGLQLRYRLKSSERHGAAVELRIEHRVWARLGGASSVEVSVEPWTAECTLACFVDPDADPHATRVRIRHPHDILLPRADVMGTAWPTVSITVVRGQASEQSSPAVVERPLWSVPPRVAVNTVRTRIRYLRRSDSDDSALYSRCTSVSTRDVSRMLRPSDHVVIDDTTSFHGGARDEASSATTAARSFRRDSLASVAVLGYSAPETANSSTTTLVSAEDFVDIAAHTFASIRHDISSDPTRHKWHELRGRLQRQWAHRHTDSVDVFERQIDTVHGEVPVTAAMAVLQRTEMERMAELLIYNSDGMDVASALFGSRRTLETMATGTTIEHVEMQVPFLCDRRDALTVRRAELAPFMPARQRMRMWQTGVSSCGRRGDYDHPVLTIIEASVPRSQPLRSAIRAHVPLLAIRVEPIDGFERIASGNTALQHPACRVFVACCVDLGGSMPLALRRSWSARVPEQIIARMRQILADRPPLPHLLAPLSAGRLAGSGQAVAVEGVMASVDGRDLLFCRSLDRQLIVREQHQQALQQADGVYSVSVRCSPSAPSLSAVAEAAAGQSNSGNNNSNISDVSNAVGLPVVADIHVPDEWLQQMQQQMQQQLVPTSKQGLSVAIEISTSLSSGILPPLTPVSAIACGEWLSSLIDPYSRVSRLAAYVFQDSSNGGLLLRLALVQPQGESNSGDGDDDDADADGNLDDCVFMVTISRTAPIAGAAPGVTINGQPMRTHPIDLPSGSRALRYVETSDGRQIDACTRCAALGCQNADDLDYFSDDLSDDENPCPLPDEGRPPSALSSVMAASTAEAALVGNTLGAALANGKPLLPDALSLRSVSSAKLSCSAPPASQTISNALRQRRPIMLPGAEVTSAFTDQQPAQTSPAASRESADIELPDNSCGYMVPRRAALILTKVLALAVFMPVRRLVIGRQRRMTVGKYLEMAALLSDRHRSSPGAVRKSTLCLLLLAITAVACVALGYRLGRGVF</sequence>
<dbReference type="InterPro" id="IPR023393">
    <property type="entry name" value="START-like_dom_sf"/>
</dbReference>
<dbReference type="PANTHER" id="PTHR19308:SF14">
    <property type="entry name" value="START DOMAIN-CONTAINING PROTEIN"/>
    <property type="match status" value="1"/>
</dbReference>
<evidence type="ECO:0000256" key="2">
    <source>
        <dbReference type="SAM" id="Phobius"/>
    </source>
</evidence>
<dbReference type="Proteomes" id="UP001149813">
    <property type="component" value="Unassembled WGS sequence"/>
</dbReference>
<name>A0A9W7XZF1_9FUNG</name>
<dbReference type="OrthoDB" id="196858at2759"/>
<feature type="compositionally biased region" description="Polar residues" evidence="1">
    <location>
        <begin position="1749"/>
        <end position="1762"/>
    </location>
</feature>
<keyword evidence="2" id="KW-1133">Transmembrane helix</keyword>
<proteinExistence type="predicted"/>
<evidence type="ECO:0000313" key="4">
    <source>
        <dbReference type="Proteomes" id="UP001149813"/>
    </source>
</evidence>
<feature type="region of interest" description="Disordered" evidence="1">
    <location>
        <begin position="1749"/>
        <end position="1768"/>
    </location>
</feature>
<dbReference type="PANTHER" id="PTHR19308">
    <property type="entry name" value="PHOSPHATIDYLCHOLINE TRANSFER PROTEIN"/>
    <property type="match status" value="1"/>
</dbReference>
<keyword evidence="2" id="KW-0472">Membrane</keyword>
<accession>A0A9W7XZF1</accession>
<comment type="caution">
    <text evidence="3">The sequence shown here is derived from an EMBL/GenBank/DDBJ whole genome shotgun (WGS) entry which is preliminary data.</text>
</comment>
<evidence type="ECO:0000313" key="3">
    <source>
        <dbReference type="EMBL" id="KAJ1723931.1"/>
    </source>
</evidence>
<feature type="region of interest" description="Disordered" evidence="1">
    <location>
        <begin position="553"/>
        <end position="595"/>
    </location>
</feature>
<protein>
    <recommendedName>
        <fullName evidence="5">START domain-containing protein</fullName>
    </recommendedName>
</protein>
<dbReference type="SUPFAM" id="SSF55961">
    <property type="entry name" value="Bet v1-like"/>
    <property type="match status" value="2"/>
</dbReference>
<feature type="compositionally biased region" description="Polar residues" evidence="1">
    <location>
        <begin position="585"/>
        <end position="595"/>
    </location>
</feature>
<dbReference type="EMBL" id="JANBOJ010000048">
    <property type="protein sequence ID" value="KAJ1723931.1"/>
    <property type="molecule type" value="Genomic_DNA"/>
</dbReference>
<keyword evidence="2" id="KW-0812">Transmembrane</keyword>
<gene>
    <name evidence="3" type="ORF">LPJ53_001786</name>
</gene>
<feature type="transmembrane region" description="Helical" evidence="2">
    <location>
        <begin position="1785"/>
        <end position="1805"/>
    </location>
</feature>
<dbReference type="Gene3D" id="3.30.530.20">
    <property type="match status" value="3"/>
</dbReference>
<reference evidence="3" key="1">
    <citation type="submission" date="2022-07" db="EMBL/GenBank/DDBJ databases">
        <title>Phylogenomic reconstructions and comparative analyses of Kickxellomycotina fungi.</title>
        <authorList>
            <person name="Reynolds N.K."/>
            <person name="Stajich J.E."/>
            <person name="Barry K."/>
            <person name="Grigoriev I.V."/>
            <person name="Crous P."/>
            <person name="Smith M.E."/>
        </authorList>
    </citation>
    <scope>NUCLEOTIDE SEQUENCE</scope>
    <source>
        <strain evidence="3">NBRC 32514</strain>
    </source>
</reference>